<protein>
    <submittedName>
        <fullName evidence="1">Uncharacterized protein</fullName>
    </submittedName>
</protein>
<dbReference type="AlphaFoldDB" id="A0A699ZNL9"/>
<keyword evidence="2" id="KW-1185">Reference proteome</keyword>
<proteinExistence type="predicted"/>
<feature type="non-terminal residue" evidence="1">
    <location>
        <position position="1"/>
    </location>
</feature>
<accession>A0A699ZNL9</accession>
<evidence type="ECO:0000313" key="2">
    <source>
        <dbReference type="Proteomes" id="UP000485058"/>
    </source>
</evidence>
<dbReference type="Proteomes" id="UP000485058">
    <property type="component" value="Unassembled WGS sequence"/>
</dbReference>
<organism evidence="1 2">
    <name type="scientific">Haematococcus lacustris</name>
    <name type="common">Green alga</name>
    <name type="synonym">Haematococcus pluvialis</name>
    <dbReference type="NCBI Taxonomy" id="44745"/>
    <lineage>
        <taxon>Eukaryota</taxon>
        <taxon>Viridiplantae</taxon>
        <taxon>Chlorophyta</taxon>
        <taxon>core chlorophytes</taxon>
        <taxon>Chlorophyceae</taxon>
        <taxon>CS clade</taxon>
        <taxon>Chlamydomonadales</taxon>
        <taxon>Haematococcaceae</taxon>
        <taxon>Haematococcus</taxon>
    </lineage>
</organism>
<evidence type="ECO:0000313" key="1">
    <source>
        <dbReference type="EMBL" id="GFH22780.1"/>
    </source>
</evidence>
<comment type="caution">
    <text evidence="1">The sequence shown here is derived from an EMBL/GenBank/DDBJ whole genome shotgun (WGS) entry which is preliminary data.</text>
</comment>
<sequence>VDQGHCRAHRKVAESRPIFACMLSRVSRECGGKGWMRAGREGSHLFADQNLVAQVDGLVCWGFVVNQYCFLFQLHSCLLVFQQGSGHGQIIVLSLRKARAMQSQAFGYACSSS</sequence>
<dbReference type="EMBL" id="BLLF01002121">
    <property type="protein sequence ID" value="GFH22780.1"/>
    <property type="molecule type" value="Genomic_DNA"/>
</dbReference>
<reference evidence="1 2" key="1">
    <citation type="submission" date="2020-02" db="EMBL/GenBank/DDBJ databases">
        <title>Draft genome sequence of Haematococcus lacustris strain NIES-144.</title>
        <authorList>
            <person name="Morimoto D."/>
            <person name="Nakagawa S."/>
            <person name="Yoshida T."/>
            <person name="Sawayama S."/>
        </authorList>
    </citation>
    <scope>NUCLEOTIDE SEQUENCE [LARGE SCALE GENOMIC DNA]</scope>
    <source>
        <strain evidence="1 2">NIES-144</strain>
    </source>
</reference>
<gene>
    <name evidence="1" type="ORF">HaLaN_20293</name>
</gene>
<name>A0A699ZNL9_HAELA</name>